<dbReference type="InterPro" id="IPR036318">
    <property type="entry name" value="FAD-bd_PCMH-like_sf"/>
</dbReference>
<proteinExistence type="inferred from homology"/>
<evidence type="ECO:0000313" key="7">
    <source>
        <dbReference type="Proteomes" id="UP000012174"/>
    </source>
</evidence>
<dbReference type="SUPFAM" id="SSF56176">
    <property type="entry name" value="FAD-binding/transporter-associated domain-like"/>
    <property type="match status" value="1"/>
</dbReference>
<reference evidence="7" key="1">
    <citation type="journal article" date="2013" name="Genome Announc.">
        <title>Draft genome sequence of the grapevine dieback fungus Eutypa lata UCR-EL1.</title>
        <authorList>
            <person name="Blanco-Ulate B."/>
            <person name="Rolshausen P.E."/>
            <person name="Cantu D."/>
        </authorList>
    </citation>
    <scope>NUCLEOTIDE SEQUENCE [LARGE SCALE GENOMIC DNA]</scope>
    <source>
        <strain evidence="7">UCR-EL1</strain>
    </source>
</reference>
<dbReference type="STRING" id="1287681.M7SC77"/>
<gene>
    <name evidence="6" type="ORF">UCREL1_9227</name>
</gene>
<dbReference type="HOGENOM" id="CLU_018354_1_2_1"/>
<dbReference type="PANTHER" id="PTHR42973:SF53">
    <property type="entry name" value="FAD-BINDING PCMH-TYPE DOMAIN-CONTAINING PROTEIN-RELATED"/>
    <property type="match status" value="1"/>
</dbReference>
<protein>
    <submittedName>
        <fullName evidence="6">Putative fad binding domain-containing protein</fullName>
    </submittedName>
</protein>
<evidence type="ECO:0000256" key="1">
    <source>
        <dbReference type="ARBA" id="ARBA00005466"/>
    </source>
</evidence>
<dbReference type="OMA" id="MSPGCVF"/>
<evidence type="ECO:0000256" key="2">
    <source>
        <dbReference type="ARBA" id="ARBA00022630"/>
    </source>
</evidence>
<dbReference type="GO" id="GO:0071949">
    <property type="term" value="F:FAD binding"/>
    <property type="evidence" value="ECO:0007669"/>
    <property type="project" value="InterPro"/>
</dbReference>
<dbReference type="eggNOG" id="KOG1231">
    <property type="taxonomic scope" value="Eukaryota"/>
</dbReference>
<organism evidence="6 7">
    <name type="scientific">Eutypa lata (strain UCR-EL1)</name>
    <name type="common">Grapevine dieback disease fungus</name>
    <name type="synonym">Eutypa armeniacae</name>
    <dbReference type="NCBI Taxonomy" id="1287681"/>
    <lineage>
        <taxon>Eukaryota</taxon>
        <taxon>Fungi</taxon>
        <taxon>Dikarya</taxon>
        <taxon>Ascomycota</taxon>
        <taxon>Pezizomycotina</taxon>
        <taxon>Sordariomycetes</taxon>
        <taxon>Xylariomycetidae</taxon>
        <taxon>Xylariales</taxon>
        <taxon>Diatrypaceae</taxon>
        <taxon>Eutypa</taxon>
    </lineage>
</organism>
<evidence type="ECO:0000256" key="4">
    <source>
        <dbReference type="ARBA" id="ARBA00023002"/>
    </source>
</evidence>
<keyword evidence="4" id="KW-0560">Oxidoreductase</keyword>
<dbReference type="OrthoDB" id="2151789at2759"/>
<dbReference type="Gene3D" id="3.30.465.10">
    <property type="match status" value="1"/>
</dbReference>
<dbReference type="PROSITE" id="PS51387">
    <property type="entry name" value="FAD_PCMH"/>
    <property type="match status" value="1"/>
</dbReference>
<feature type="domain" description="FAD-binding PCMH-type" evidence="5">
    <location>
        <begin position="1"/>
        <end position="118"/>
    </location>
</feature>
<keyword evidence="3" id="KW-0274">FAD</keyword>
<dbReference type="Gene3D" id="3.40.462.20">
    <property type="match status" value="1"/>
</dbReference>
<evidence type="ECO:0000256" key="3">
    <source>
        <dbReference type="ARBA" id="ARBA00022827"/>
    </source>
</evidence>
<name>M7SC77_EUTLA</name>
<evidence type="ECO:0000313" key="6">
    <source>
        <dbReference type="EMBL" id="EMR63809.1"/>
    </source>
</evidence>
<dbReference type="InterPro" id="IPR050416">
    <property type="entry name" value="FAD-linked_Oxidoreductase"/>
</dbReference>
<dbReference type="EMBL" id="KB707158">
    <property type="protein sequence ID" value="EMR63809.1"/>
    <property type="molecule type" value="Genomic_DNA"/>
</dbReference>
<accession>M7SC77</accession>
<evidence type="ECO:0000259" key="5">
    <source>
        <dbReference type="PROSITE" id="PS51387"/>
    </source>
</evidence>
<keyword evidence="2" id="KW-0285">Flavoprotein</keyword>
<comment type="similarity">
    <text evidence="1">Belongs to the oxygen-dependent FAD-linked oxidoreductase family.</text>
</comment>
<dbReference type="Pfam" id="PF01565">
    <property type="entry name" value="FAD_binding_4"/>
    <property type="match status" value="1"/>
</dbReference>
<dbReference type="KEGG" id="ela:UCREL1_9227"/>
<sequence length="389" mass="42224">MSNLTDISIAPDRASVDVGPGLTWSSVYTYLIGFERTAVGGRISPIGVPGLTLGGGINFHGNQYGWAADNVLEYEVVLANGELAIANETSNTDLFWALKGGGSNFGIVTNFKLRTVPSSKVLAGIYTINGTEMEPLMSAVANYTAYNTDALSHILPLVEIVNQTTTIGLVLFYDSPTEAHPACLDEFFAIPATKSTVEFKTISDFVIERNTFSIPDINDVLFAGSIVGGGYDDVHTGVKQIHDTFYGKLPELYSAVPAEALEYISIGWQPLPQMWFEASQRVNPSGNALGLDPSKGLYIAWVGIVMWNDAQYDTAVADWVRSVTDAIDEATKAKGLYDPFKYMNDAAGFQDIFGGYGAENQKRLLEISRKYDPGRKFQTLMPGGFKIGV</sequence>
<dbReference type="GO" id="GO:0016491">
    <property type="term" value="F:oxidoreductase activity"/>
    <property type="evidence" value="ECO:0007669"/>
    <property type="project" value="UniProtKB-KW"/>
</dbReference>
<keyword evidence="7" id="KW-1185">Reference proteome</keyword>
<dbReference type="InterPro" id="IPR016166">
    <property type="entry name" value="FAD-bd_PCMH"/>
</dbReference>
<dbReference type="Proteomes" id="UP000012174">
    <property type="component" value="Unassembled WGS sequence"/>
</dbReference>
<dbReference type="AlphaFoldDB" id="M7SC77"/>
<dbReference type="PANTHER" id="PTHR42973">
    <property type="entry name" value="BINDING OXIDOREDUCTASE, PUTATIVE (AFU_ORTHOLOGUE AFUA_1G17690)-RELATED"/>
    <property type="match status" value="1"/>
</dbReference>
<dbReference type="InterPro" id="IPR016169">
    <property type="entry name" value="FAD-bd_PCMH_sub2"/>
</dbReference>
<dbReference type="InterPro" id="IPR006094">
    <property type="entry name" value="Oxid_FAD_bind_N"/>
</dbReference>